<feature type="transmembrane region" description="Helical" evidence="6">
    <location>
        <begin position="266"/>
        <end position="285"/>
    </location>
</feature>
<evidence type="ECO:0000256" key="1">
    <source>
        <dbReference type="ARBA" id="ARBA00004141"/>
    </source>
</evidence>
<sequence length="348" mass="37189">MSAFKSLSTAMGKRFFRDKATLFFVFLMPLMFLVIFGLLFKGSDSNKLKIGVVGDGPVIQTLQQIGGVDPQRIDTLDAAVDKVKNGDLPAILAENGNDIQLRFAASDQTNAGLIQGLVNGVVDQMNVRATNQPPKYILAANQVEDSSLTAIQYLTPGILSWAVASAGVFGTGVSFVAWRKKKVLLRLRLAPVSPMTVLSSRIAVTLGIAIAQGVLFIGVASLPAFGLKLSGTWALSIPVFLLGMLAFCAIGLLVGAFAKTEEAATGAAQIVILPMAFLGGTFFPIDRAPGWLQTVSKIFPLRHMNDGMQDFLVRNKGVEALLVPCAVLLAFTLVVGFIATRVFRWDEG</sequence>
<keyword evidence="3 6" id="KW-1133">Transmembrane helix</keyword>
<evidence type="ECO:0000256" key="6">
    <source>
        <dbReference type="RuleBase" id="RU361157"/>
    </source>
</evidence>
<dbReference type="GO" id="GO:0046677">
    <property type="term" value="P:response to antibiotic"/>
    <property type="evidence" value="ECO:0007669"/>
    <property type="project" value="UniProtKB-KW"/>
</dbReference>
<feature type="transmembrane region" description="Helical" evidence="6">
    <location>
        <begin position="21"/>
        <end position="40"/>
    </location>
</feature>
<evidence type="ECO:0000256" key="4">
    <source>
        <dbReference type="ARBA" id="ARBA00023136"/>
    </source>
</evidence>
<accession>A0A4R2JCK0</accession>
<dbReference type="PANTHER" id="PTHR43027:SF2">
    <property type="entry name" value="TRANSPORT PERMEASE PROTEIN"/>
    <property type="match status" value="1"/>
</dbReference>
<name>A0A4R2JCK0_9PSEU</name>
<evidence type="ECO:0000256" key="2">
    <source>
        <dbReference type="ARBA" id="ARBA00022692"/>
    </source>
</evidence>
<dbReference type="EMBL" id="SLWS01000006">
    <property type="protein sequence ID" value="TCO57293.1"/>
    <property type="molecule type" value="Genomic_DNA"/>
</dbReference>
<organism evidence="8 9">
    <name type="scientific">Actinocrispum wychmicini</name>
    <dbReference type="NCBI Taxonomy" id="1213861"/>
    <lineage>
        <taxon>Bacteria</taxon>
        <taxon>Bacillati</taxon>
        <taxon>Actinomycetota</taxon>
        <taxon>Actinomycetes</taxon>
        <taxon>Pseudonocardiales</taxon>
        <taxon>Pseudonocardiaceae</taxon>
        <taxon>Actinocrispum</taxon>
    </lineage>
</organism>
<protein>
    <recommendedName>
        <fullName evidence="6">Transport permease protein</fullName>
    </recommendedName>
</protein>
<feature type="domain" description="ABC transmembrane type-2" evidence="7">
    <location>
        <begin position="115"/>
        <end position="346"/>
    </location>
</feature>
<dbReference type="RefSeq" id="WP_243727138.1">
    <property type="nucleotide sequence ID" value="NZ_SLWS01000006.1"/>
</dbReference>
<evidence type="ECO:0000256" key="3">
    <source>
        <dbReference type="ARBA" id="ARBA00022989"/>
    </source>
</evidence>
<evidence type="ECO:0000256" key="5">
    <source>
        <dbReference type="ARBA" id="ARBA00023251"/>
    </source>
</evidence>
<keyword evidence="5" id="KW-0046">Antibiotic resistance</keyword>
<dbReference type="PANTHER" id="PTHR43027">
    <property type="entry name" value="DOXORUBICIN RESISTANCE ABC TRANSPORTER PERMEASE PROTEIN DRRC-RELATED"/>
    <property type="match status" value="1"/>
</dbReference>
<dbReference type="InterPro" id="IPR000412">
    <property type="entry name" value="ABC_2_transport"/>
</dbReference>
<evidence type="ECO:0000313" key="8">
    <source>
        <dbReference type="EMBL" id="TCO57293.1"/>
    </source>
</evidence>
<comment type="similarity">
    <text evidence="6">Belongs to the ABC-2 integral membrane protein family.</text>
</comment>
<dbReference type="Pfam" id="PF12698">
    <property type="entry name" value="ABC2_membrane_3"/>
    <property type="match status" value="1"/>
</dbReference>
<dbReference type="AlphaFoldDB" id="A0A4R2JCK0"/>
<keyword evidence="2 6" id="KW-0812">Transmembrane</keyword>
<dbReference type="PRINTS" id="PR00164">
    <property type="entry name" value="ABC2TRNSPORT"/>
</dbReference>
<reference evidence="8 9" key="1">
    <citation type="submission" date="2019-03" db="EMBL/GenBank/DDBJ databases">
        <title>Genomic Encyclopedia of Type Strains, Phase IV (KMG-IV): sequencing the most valuable type-strain genomes for metagenomic binning, comparative biology and taxonomic classification.</title>
        <authorList>
            <person name="Goeker M."/>
        </authorList>
    </citation>
    <scope>NUCLEOTIDE SEQUENCE [LARGE SCALE GENOMIC DNA]</scope>
    <source>
        <strain evidence="8 9">DSM 45934</strain>
    </source>
</reference>
<comment type="subcellular location">
    <subcellularLocation>
        <location evidence="6">Cell membrane</location>
        <topology evidence="6">Multi-pass membrane protein</topology>
    </subcellularLocation>
    <subcellularLocation>
        <location evidence="1">Membrane</location>
        <topology evidence="1">Multi-pass membrane protein</topology>
    </subcellularLocation>
</comment>
<dbReference type="GO" id="GO:0043190">
    <property type="term" value="C:ATP-binding cassette (ABC) transporter complex"/>
    <property type="evidence" value="ECO:0007669"/>
    <property type="project" value="InterPro"/>
</dbReference>
<feature type="transmembrane region" description="Helical" evidence="6">
    <location>
        <begin position="158"/>
        <end position="178"/>
    </location>
</feature>
<gene>
    <name evidence="8" type="ORF">EV192_106770</name>
</gene>
<evidence type="ECO:0000313" key="9">
    <source>
        <dbReference type="Proteomes" id="UP000295680"/>
    </source>
</evidence>
<feature type="transmembrane region" description="Helical" evidence="6">
    <location>
        <begin position="233"/>
        <end position="254"/>
    </location>
</feature>
<proteinExistence type="inferred from homology"/>
<keyword evidence="6" id="KW-1003">Cell membrane</keyword>
<dbReference type="PROSITE" id="PS51012">
    <property type="entry name" value="ABC_TM2"/>
    <property type="match status" value="1"/>
</dbReference>
<dbReference type="GO" id="GO:0140359">
    <property type="term" value="F:ABC-type transporter activity"/>
    <property type="evidence" value="ECO:0007669"/>
    <property type="project" value="InterPro"/>
</dbReference>
<evidence type="ECO:0000259" key="7">
    <source>
        <dbReference type="PROSITE" id="PS51012"/>
    </source>
</evidence>
<feature type="transmembrane region" description="Helical" evidence="6">
    <location>
        <begin position="198"/>
        <end position="221"/>
    </location>
</feature>
<dbReference type="InterPro" id="IPR052902">
    <property type="entry name" value="ABC-2_transporter"/>
</dbReference>
<keyword evidence="9" id="KW-1185">Reference proteome</keyword>
<keyword evidence="6" id="KW-0813">Transport</keyword>
<comment type="caution">
    <text evidence="8">The sequence shown here is derived from an EMBL/GenBank/DDBJ whole genome shotgun (WGS) entry which is preliminary data.</text>
</comment>
<dbReference type="InterPro" id="IPR013525">
    <property type="entry name" value="ABC2_TM"/>
</dbReference>
<dbReference type="InterPro" id="IPR047817">
    <property type="entry name" value="ABC2_TM_bact-type"/>
</dbReference>
<dbReference type="Proteomes" id="UP000295680">
    <property type="component" value="Unassembled WGS sequence"/>
</dbReference>
<feature type="transmembrane region" description="Helical" evidence="6">
    <location>
        <begin position="321"/>
        <end position="343"/>
    </location>
</feature>
<keyword evidence="4 6" id="KW-0472">Membrane</keyword>